<sequence length="222" mass="24118">MEFIYFSFIQGVFAFLAPCAVAILPGYIVAFISRNSQQNPSTTRRFYRGLKLAMLSILGILAVYAVAGGLIIVAAQVLKDNMVWITIGMGSVLVVMGFFMVMGKDLSFSINMNNPTDRTEAVEAFVFGIAYAIGALGCLFPLFLVVATQAMAAPTVWLGASYVGAYFVGISGMMVGAILLSVFAKDLLMKYLRKILPHMERITGGLLILAGLYVIYYQTTLL</sequence>
<keyword evidence="3" id="KW-1185">Reference proteome</keyword>
<feature type="transmembrane region" description="Helical" evidence="1">
    <location>
        <begin position="52"/>
        <end position="77"/>
    </location>
</feature>
<feature type="transmembrane region" description="Helical" evidence="1">
    <location>
        <begin position="124"/>
        <end position="147"/>
    </location>
</feature>
<name>A0A2A2GD15_9BACT</name>
<feature type="transmembrane region" description="Helical" evidence="1">
    <location>
        <begin position="83"/>
        <end position="103"/>
    </location>
</feature>
<reference evidence="2 3" key="1">
    <citation type="submission" date="2017-08" db="EMBL/GenBank/DDBJ databases">
        <title>Aliifodinibius alkalisoli sp. nov., isolated from saline alkaline soil.</title>
        <authorList>
            <person name="Liu D."/>
            <person name="Zhang G."/>
        </authorList>
    </citation>
    <scope>NUCLEOTIDE SEQUENCE [LARGE SCALE GENOMIC DNA]</scope>
    <source>
        <strain evidence="2 3">WN023</strain>
    </source>
</reference>
<dbReference type="RefSeq" id="WP_095605635.1">
    <property type="nucleotide sequence ID" value="NZ_NSKE01000003.1"/>
</dbReference>
<protein>
    <submittedName>
        <fullName evidence="2">Uncharacterized protein</fullName>
    </submittedName>
</protein>
<dbReference type="InterPro" id="IPR051790">
    <property type="entry name" value="Cytochrome_c-biogenesis_DsbD"/>
</dbReference>
<keyword evidence="1" id="KW-0812">Transmembrane</keyword>
<dbReference type="PANTHER" id="PTHR31272">
    <property type="entry name" value="CYTOCHROME C-TYPE BIOGENESIS PROTEIN HI_1454-RELATED"/>
    <property type="match status" value="1"/>
</dbReference>
<gene>
    <name evidence="2" type="ORF">CK503_04655</name>
</gene>
<feature type="transmembrane region" description="Helical" evidence="1">
    <location>
        <begin position="159"/>
        <end position="182"/>
    </location>
</feature>
<evidence type="ECO:0000313" key="3">
    <source>
        <dbReference type="Proteomes" id="UP000218831"/>
    </source>
</evidence>
<keyword evidence="1" id="KW-0472">Membrane</keyword>
<organism evidence="2 3">
    <name type="scientific">Fodinibius salipaludis</name>
    <dbReference type="NCBI Taxonomy" id="2032627"/>
    <lineage>
        <taxon>Bacteria</taxon>
        <taxon>Pseudomonadati</taxon>
        <taxon>Balneolota</taxon>
        <taxon>Balneolia</taxon>
        <taxon>Balneolales</taxon>
        <taxon>Balneolaceae</taxon>
        <taxon>Fodinibius</taxon>
    </lineage>
</organism>
<dbReference type="OrthoDB" id="5244297at2"/>
<dbReference type="PANTHER" id="PTHR31272:SF4">
    <property type="entry name" value="CYTOCHROME C-TYPE BIOGENESIS PROTEIN HI_1454-RELATED"/>
    <property type="match status" value="1"/>
</dbReference>
<feature type="transmembrane region" description="Helical" evidence="1">
    <location>
        <begin position="202"/>
        <end position="219"/>
    </location>
</feature>
<feature type="transmembrane region" description="Helical" evidence="1">
    <location>
        <begin position="12"/>
        <end position="32"/>
    </location>
</feature>
<keyword evidence="1" id="KW-1133">Transmembrane helix</keyword>
<dbReference type="AlphaFoldDB" id="A0A2A2GD15"/>
<accession>A0A2A2GD15</accession>
<dbReference type="Proteomes" id="UP000218831">
    <property type="component" value="Unassembled WGS sequence"/>
</dbReference>
<comment type="caution">
    <text evidence="2">The sequence shown here is derived from an EMBL/GenBank/DDBJ whole genome shotgun (WGS) entry which is preliminary data.</text>
</comment>
<dbReference type="EMBL" id="NSKE01000003">
    <property type="protein sequence ID" value="PAU94769.1"/>
    <property type="molecule type" value="Genomic_DNA"/>
</dbReference>
<proteinExistence type="predicted"/>
<evidence type="ECO:0000256" key="1">
    <source>
        <dbReference type="SAM" id="Phobius"/>
    </source>
</evidence>
<evidence type="ECO:0000313" key="2">
    <source>
        <dbReference type="EMBL" id="PAU94769.1"/>
    </source>
</evidence>